<evidence type="ECO:0000313" key="2">
    <source>
        <dbReference type="EMBL" id="KAE9399591.1"/>
    </source>
</evidence>
<proteinExistence type="predicted"/>
<feature type="compositionally biased region" description="Low complexity" evidence="1">
    <location>
        <begin position="12"/>
        <end position="23"/>
    </location>
</feature>
<sequence>MANNQTKKNKCSGASSGSGASAGTSKRRCTQPEPQAYNATTLKSTKSFTLSERAQQFKAGFKDGAMDDKIPEKQMKGWTSSVYNHFVSPLTINASGPVAVKYTFHCKIYTNQIVTQLHHNDSTSNLKRHIAHCSAVLNAEATGQLTMPMFSGGSTYSDSKLWLYIVEWCTCNNHLMMIVEDKAYVKTLQMMNANVTIPGQKTVSHDIKAVYKISKVHVK</sequence>
<evidence type="ECO:0000256" key="1">
    <source>
        <dbReference type="SAM" id="MobiDB-lite"/>
    </source>
</evidence>
<accession>A0A6A4HPJ6</accession>
<organism evidence="2 3">
    <name type="scientific">Gymnopus androsaceus JB14</name>
    <dbReference type="NCBI Taxonomy" id="1447944"/>
    <lineage>
        <taxon>Eukaryota</taxon>
        <taxon>Fungi</taxon>
        <taxon>Dikarya</taxon>
        <taxon>Basidiomycota</taxon>
        <taxon>Agaricomycotina</taxon>
        <taxon>Agaricomycetes</taxon>
        <taxon>Agaricomycetidae</taxon>
        <taxon>Agaricales</taxon>
        <taxon>Marasmiineae</taxon>
        <taxon>Omphalotaceae</taxon>
        <taxon>Gymnopus</taxon>
    </lineage>
</organism>
<dbReference type="OrthoDB" id="3068075at2759"/>
<gene>
    <name evidence="2" type="ORF">BT96DRAFT_993775</name>
</gene>
<evidence type="ECO:0000313" key="3">
    <source>
        <dbReference type="Proteomes" id="UP000799118"/>
    </source>
</evidence>
<protein>
    <submittedName>
        <fullName evidence="2">Uncharacterized protein</fullName>
    </submittedName>
</protein>
<keyword evidence="3" id="KW-1185">Reference proteome</keyword>
<dbReference type="EMBL" id="ML769467">
    <property type="protein sequence ID" value="KAE9399591.1"/>
    <property type="molecule type" value="Genomic_DNA"/>
</dbReference>
<dbReference type="Proteomes" id="UP000799118">
    <property type="component" value="Unassembled WGS sequence"/>
</dbReference>
<name>A0A6A4HPJ6_9AGAR</name>
<feature type="region of interest" description="Disordered" evidence="1">
    <location>
        <begin position="1"/>
        <end position="38"/>
    </location>
</feature>
<dbReference type="AlphaFoldDB" id="A0A6A4HPJ6"/>
<reference evidence="2" key="1">
    <citation type="journal article" date="2019" name="Environ. Microbiol.">
        <title>Fungal ecological strategies reflected in gene transcription - a case study of two litter decomposers.</title>
        <authorList>
            <person name="Barbi F."/>
            <person name="Kohler A."/>
            <person name="Barry K."/>
            <person name="Baskaran P."/>
            <person name="Daum C."/>
            <person name="Fauchery L."/>
            <person name="Ihrmark K."/>
            <person name="Kuo A."/>
            <person name="LaButti K."/>
            <person name="Lipzen A."/>
            <person name="Morin E."/>
            <person name="Grigoriev I.V."/>
            <person name="Henrissat B."/>
            <person name="Lindahl B."/>
            <person name="Martin F."/>
        </authorList>
    </citation>
    <scope>NUCLEOTIDE SEQUENCE</scope>
    <source>
        <strain evidence="2">JB14</strain>
    </source>
</reference>